<reference evidence="3" key="1">
    <citation type="journal article" date="2019" name="Int. J. Syst. Evol. Microbiol.">
        <title>The Global Catalogue of Microorganisms (GCM) 10K type strain sequencing project: providing services to taxonomists for standard genome sequencing and annotation.</title>
        <authorList>
            <consortium name="The Broad Institute Genomics Platform"/>
            <consortium name="The Broad Institute Genome Sequencing Center for Infectious Disease"/>
            <person name="Wu L."/>
            <person name="Ma J."/>
        </authorList>
    </citation>
    <scope>NUCLEOTIDE SEQUENCE [LARGE SCALE GENOMIC DNA]</scope>
    <source>
        <strain evidence="3">CGMCC 4.6946</strain>
    </source>
</reference>
<dbReference type="Proteomes" id="UP001595797">
    <property type="component" value="Unassembled WGS sequence"/>
</dbReference>
<accession>A0ABV9TN81</accession>
<name>A0ABV9TN81_9MICC</name>
<gene>
    <name evidence="2" type="ORF">ACFPCS_18475</name>
</gene>
<evidence type="ECO:0000313" key="3">
    <source>
        <dbReference type="Proteomes" id="UP001595797"/>
    </source>
</evidence>
<feature type="transmembrane region" description="Helical" evidence="1">
    <location>
        <begin position="128"/>
        <end position="145"/>
    </location>
</feature>
<sequence>MNRHASVANGDPQWIDDTHVPTAAQVLIHELPVTAMMMIGLPILVFWLLDTPTGDPRTPWWPVFIVAFTGAVLLTQRLLQAPRPRLNKQIGPGRLTDSLLQASRTGTMPADPGVRTAAGVTACYRIEAAMASVAVTVALLIPGIIQPLHSFIAAGTVSGIFALLHLSRARHSWAYLKALHTTSQVS</sequence>
<proteinExistence type="predicted"/>
<dbReference type="RefSeq" id="WP_277552092.1">
    <property type="nucleotide sequence ID" value="NZ_JARAMH010000019.1"/>
</dbReference>
<organism evidence="2 3">
    <name type="scientific">Kocuria oceani</name>
    <dbReference type="NCBI Taxonomy" id="988827"/>
    <lineage>
        <taxon>Bacteria</taxon>
        <taxon>Bacillati</taxon>
        <taxon>Actinomycetota</taxon>
        <taxon>Actinomycetes</taxon>
        <taxon>Micrococcales</taxon>
        <taxon>Micrococcaceae</taxon>
        <taxon>Kocuria</taxon>
    </lineage>
</organism>
<evidence type="ECO:0000313" key="2">
    <source>
        <dbReference type="EMBL" id="MFC4905553.1"/>
    </source>
</evidence>
<feature type="transmembrane region" description="Helical" evidence="1">
    <location>
        <begin position="61"/>
        <end position="79"/>
    </location>
</feature>
<feature type="transmembrane region" description="Helical" evidence="1">
    <location>
        <begin position="151"/>
        <end position="167"/>
    </location>
</feature>
<dbReference type="EMBL" id="JBHSIW010000028">
    <property type="protein sequence ID" value="MFC4905553.1"/>
    <property type="molecule type" value="Genomic_DNA"/>
</dbReference>
<keyword evidence="3" id="KW-1185">Reference proteome</keyword>
<keyword evidence="1" id="KW-1133">Transmembrane helix</keyword>
<keyword evidence="1" id="KW-0472">Membrane</keyword>
<keyword evidence="1" id="KW-0812">Transmembrane</keyword>
<comment type="caution">
    <text evidence="2">The sequence shown here is derived from an EMBL/GenBank/DDBJ whole genome shotgun (WGS) entry which is preliminary data.</text>
</comment>
<evidence type="ECO:0000256" key="1">
    <source>
        <dbReference type="SAM" id="Phobius"/>
    </source>
</evidence>
<protein>
    <submittedName>
        <fullName evidence="2">Uncharacterized protein</fullName>
    </submittedName>
</protein>
<feature type="transmembrane region" description="Helical" evidence="1">
    <location>
        <begin position="31"/>
        <end position="49"/>
    </location>
</feature>